<comment type="caution">
    <text evidence="8">The sequence shown here is derived from an EMBL/GenBank/DDBJ whole genome shotgun (WGS) entry which is preliminary data.</text>
</comment>
<evidence type="ECO:0000256" key="4">
    <source>
        <dbReference type="ARBA" id="ARBA00022525"/>
    </source>
</evidence>
<comment type="subcellular location">
    <subcellularLocation>
        <location evidence="1">Bacterial flagellum</location>
    </subcellularLocation>
    <subcellularLocation>
        <location evidence="2">Secreted</location>
    </subcellularLocation>
</comment>
<keyword evidence="9" id="KW-1185">Reference proteome</keyword>
<dbReference type="InterPro" id="IPR001492">
    <property type="entry name" value="Flagellin"/>
</dbReference>
<keyword evidence="8" id="KW-0282">Flagellum</keyword>
<accession>A0ABT1U5Y0</accession>
<evidence type="ECO:0000256" key="1">
    <source>
        <dbReference type="ARBA" id="ARBA00004365"/>
    </source>
</evidence>
<evidence type="ECO:0000313" key="9">
    <source>
        <dbReference type="Proteomes" id="UP001524586"/>
    </source>
</evidence>
<reference evidence="8 9" key="1">
    <citation type="submission" date="2022-07" db="EMBL/GenBank/DDBJ databases">
        <title>Methylomonas rivi sp. nov., Methylomonas rosea sp. nov., Methylomonas aureus sp. nov. and Methylomonas subterranea sp. nov., four novel methanotrophs isolated from a freshwater creek and the deep terrestrial subsurface.</title>
        <authorList>
            <person name="Abin C."/>
            <person name="Sankaranarayanan K."/>
            <person name="Garner C."/>
            <person name="Sindelar R."/>
            <person name="Kotary K."/>
            <person name="Garner R."/>
            <person name="Barclay S."/>
            <person name="Lawson P."/>
            <person name="Krumholz L."/>
        </authorList>
    </citation>
    <scope>NUCLEOTIDE SEQUENCE [LARGE SCALE GENOMIC DNA]</scope>
    <source>
        <strain evidence="8 9">WSC-6</strain>
    </source>
</reference>
<organism evidence="8 9">
    <name type="scientific">Methylomonas rivi</name>
    <dbReference type="NCBI Taxonomy" id="2952226"/>
    <lineage>
        <taxon>Bacteria</taxon>
        <taxon>Pseudomonadati</taxon>
        <taxon>Pseudomonadota</taxon>
        <taxon>Gammaproteobacteria</taxon>
        <taxon>Methylococcales</taxon>
        <taxon>Methylococcaceae</taxon>
        <taxon>Methylomonas</taxon>
    </lineage>
</organism>
<dbReference type="InterPro" id="IPR001029">
    <property type="entry name" value="Flagellin_N"/>
</dbReference>
<dbReference type="PANTHER" id="PTHR42792:SF1">
    <property type="entry name" value="FLAGELLAR HOOK-ASSOCIATED PROTEIN 3"/>
    <property type="match status" value="1"/>
</dbReference>
<comment type="similarity">
    <text evidence="3">Belongs to the bacterial flagellin family.</text>
</comment>
<dbReference type="InterPro" id="IPR013384">
    <property type="entry name" value="Flagell_FlgL"/>
</dbReference>
<dbReference type="Pfam" id="PF00669">
    <property type="entry name" value="Flagellin_N"/>
    <property type="match status" value="1"/>
</dbReference>
<keyword evidence="5" id="KW-0975">Bacterial flagellum</keyword>
<keyword evidence="8" id="KW-0969">Cilium</keyword>
<evidence type="ECO:0000256" key="5">
    <source>
        <dbReference type="ARBA" id="ARBA00023143"/>
    </source>
</evidence>
<keyword evidence="8" id="KW-0966">Cell projection</keyword>
<dbReference type="Pfam" id="PF00700">
    <property type="entry name" value="Flagellin_C"/>
    <property type="match status" value="1"/>
</dbReference>
<evidence type="ECO:0000256" key="2">
    <source>
        <dbReference type="ARBA" id="ARBA00004613"/>
    </source>
</evidence>
<sequence>MRISTSWSQQLSIDAMLSQQVKLSEAQLKLSTGQKYLKPSENPTAVTGLINLRQNIQENEQYQVNIGMSRQRLELQESSLDNATDTLQRIRELAVQGLNDSNNAENRKQLAYEIDELNQHLLSLANTQNANGEYLFSGTKSDVPAYSKGAGGYSFDGEPDTRRSIAIGPERTVTDGDPGNTVFGELTPGALTAGSIGNVFQAVEQLSLDLKNNQPSSNSLTDIDDALRRFENTRASTGARLHALDNQESLNEDYILDNKATASAIGDLDYADAISKFNLQQTSLQAAQQAYVKVQNLSLFNYIN</sequence>
<protein>
    <submittedName>
        <fullName evidence="8">Flagellar hook-associated protein FlgL</fullName>
    </submittedName>
</protein>
<dbReference type="NCBIfam" id="TIGR02550">
    <property type="entry name" value="flagell_flgL"/>
    <property type="match status" value="1"/>
</dbReference>
<name>A0ABT1U5Y0_9GAMM</name>
<dbReference type="RefSeq" id="WP_256615200.1">
    <property type="nucleotide sequence ID" value="NZ_JANIBK010000042.1"/>
</dbReference>
<feature type="domain" description="Flagellin C-terminal" evidence="7">
    <location>
        <begin position="221"/>
        <end position="303"/>
    </location>
</feature>
<evidence type="ECO:0000313" key="8">
    <source>
        <dbReference type="EMBL" id="MCQ8128780.1"/>
    </source>
</evidence>
<evidence type="ECO:0000259" key="7">
    <source>
        <dbReference type="Pfam" id="PF00700"/>
    </source>
</evidence>
<feature type="domain" description="Flagellin N-terminal" evidence="6">
    <location>
        <begin position="3"/>
        <end position="140"/>
    </location>
</feature>
<evidence type="ECO:0000256" key="3">
    <source>
        <dbReference type="ARBA" id="ARBA00005709"/>
    </source>
</evidence>
<dbReference type="EMBL" id="JANIBK010000042">
    <property type="protein sequence ID" value="MCQ8128780.1"/>
    <property type="molecule type" value="Genomic_DNA"/>
</dbReference>
<dbReference type="PANTHER" id="PTHR42792">
    <property type="entry name" value="FLAGELLIN"/>
    <property type="match status" value="1"/>
</dbReference>
<dbReference type="SUPFAM" id="SSF64518">
    <property type="entry name" value="Phase 1 flagellin"/>
    <property type="match status" value="1"/>
</dbReference>
<proteinExistence type="inferred from homology"/>
<keyword evidence="4" id="KW-0964">Secreted</keyword>
<gene>
    <name evidence="8" type="primary">flgL</name>
    <name evidence="8" type="ORF">NP596_09940</name>
</gene>
<evidence type="ECO:0000259" key="6">
    <source>
        <dbReference type="Pfam" id="PF00669"/>
    </source>
</evidence>
<dbReference type="Proteomes" id="UP001524586">
    <property type="component" value="Unassembled WGS sequence"/>
</dbReference>
<dbReference type="InterPro" id="IPR046358">
    <property type="entry name" value="Flagellin_C"/>
</dbReference>
<dbReference type="Gene3D" id="1.20.1330.10">
    <property type="entry name" value="f41 fragment of flagellin, N-terminal domain"/>
    <property type="match status" value="1"/>
</dbReference>